<dbReference type="eggNOG" id="COG3208">
    <property type="taxonomic scope" value="Bacteria"/>
</dbReference>
<dbReference type="STRING" id="754477.Q7C_387"/>
<dbReference type="KEGG" id="mec:Q7C_387"/>
<dbReference type="InterPro" id="IPR012223">
    <property type="entry name" value="TEII"/>
</dbReference>
<evidence type="ECO:0000313" key="4">
    <source>
        <dbReference type="Proteomes" id="UP000009145"/>
    </source>
</evidence>
<dbReference type="PANTHER" id="PTHR11487">
    <property type="entry name" value="THIOESTERASE"/>
    <property type="match status" value="1"/>
</dbReference>
<accession>I1YF69</accession>
<dbReference type="AlphaFoldDB" id="I1YF69"/>
<evidence type="ECO:0000259" key="2">
    <source>
        <dbReference type="Pfam" id="PF00975"/>
    </source>
</evidence>
<proteinExistence type="inferred from homology"/>
<dbReference type="PANTHER" id="PTHR11487:SF0">
    <property type="entry name" value="S-ACYL FATTY ACID SYNTHASE THIOESTERASE, MEDIUM CHAIN"/>
    <property type="match status" value="1"/>
</dbReference>
<sequence>MFTESVALRPAIQSVAEKWFRIYQARPGASQRIILLPHAGGSASFFRHWSTAFPDSIEVVSVQYPGREARINDALIDSMPELVAQLSEGLEEVLDKPYVLFGHSMGGAVAYELYLALLRQKLPLPTHLVISAIEAPTRRHVGDLHKQSDKALMTELKKLDGSQVNLADYPELAEIVLPLMRNDYQLIETYQPVLPTTPLNCPITVMTGDSDTELNPGDADAWQAETTANFRLLSFKGGHFYLRPEQQAVVRALTKICHQTQGAGSRQLYLP</sequence>
<dbReference type="EMBL" id="CP003380">
    <property type="protein sequence ID" value="AFJ01562.1"/>
    <property type="molecule type" value="Genomic_DNA"/>
</dbReference>
<keyword evidence="4" id="KW-1185">Reference proteome</keyword>
<feature type="domain" description="Thioesterase" evidence="2">
    <location>
        <begin position="32"/>
        <end position="256"/>
    </location>
</feature>
<dbReference type="SUPFAM" id="SSF53474">
    <property type="entry name" value="alpha/beta-Hydrolases"/>
    <property type="match status" value="1"/>
</dbReference>
<dbReference type="HOGENOM" id="CLU_070456_1_2_6"/>
<dbReference type="Pfam" id="PF00975">
    <property type="entry name" value="Thioesterase"/>
    <property type="match status" value="1"/>
</dbReference>
<dbReference type="RefSeq" id="WP_014703012.1">
    <property type="nucleotide sequence ID" value="NC_017856.1"/>
</dbReference>
<dbReference type="Proteomes" id="UP000009145">
    <property type="component" value="Chromosome"/>
</dbReference>
<reference evidence="3 4" key="1">
    <citation type="journal article" date="2012" name="J. Bacteriol.">
        <title>Complete genome sequences of Methylophaga sp. strain JAM1 and Methylophaga sp. strain JAM7.</title>
        <authorList>
            <person name="Villeneuve C."/>
            <person name="Martineau C."/>
            <person name="Mauffrey F."/>
            <person name="Villemur R."/>
        </authorList>
    </citation>
    <scope>NUCLEOTIDE SEQUENCE [LARGE SCALE GENOMIC DNA]</scope>
    <source>
        <strain evidence="3 4">JAM7</strain>
    </source>
</reference>
<dbReference type="Gene3D" id="3.40.50.1820">
    <property type="entry name" value="alpha/beta hydrolase"/>
    <property type="match status" value="1"/>
</dbReference>
<dbReference type="GO" id="GO:0008610">
    <property type="term" value="P:lipid biosynthetic process"/>
    <property type="evidence" value="ECO:0007669"/>
    <property type="project" value="TreeGrafter"/>
</dbReference>
<dbReference type="OrthoDB" id="8480037at2"/>
<protein>
    <submittedName>
        <fullName evidence="3">Putative thioesterase</fullName>
    </submittedName>
</protein>
<evidence type="ECO:0000313" key="3">
    <source>
        <dbReference type="EMBL" id="AFJ01562.1"/>
    </source>
</evidence>
<name>I1YF69_METFJ</name>
<dbReference type="InterPro" id="IPR029058">
    <property type="entry name" value="AB_hydrolase_fold"/>
</dbReference>
<evidence type="ECO:0000256" key="1">
    <source>
        <dbReference type="ARBA" id="ARBA00007169"/>
    </source>
</evidence>
<comment type="similarity">
    <text evidence="1">Belongs to the thioesterase family.</text>
</comment>
<organism evidence="3 4">
    <name type="scientific">Methylophaga frappieri (strain ATCC BAA-2434 / DSM 25690 / JAM7)</name>
    <dbReference type="NCBI Taxonomy" id="754477"/>
    <lineage>
        <taxon>Bacteria</taxon>
        <taxon>Pseudomonadati</taxon>
        <taxon>Pseudomonadota</taxon>
        <taxon>Gammaproteobacteria</taxon>
        <taxon>Thiotrichales</taxon>
        <taxon>Piscirickettsiaceae</taxon>
        <taxon>Methylophaga</taxon>
    </lineage>
</organism>
<dbReference type="InterPro" id="IPR001031">
    <property type="entry name" value="Thioesterase"/>
</dbReference>
<gene>
    <name evidence="3" type="ordered locus">Q7C_387</name>
</gene>
<dbReference type="PATRIC" id="fig|754477.3.peg.382"/>